<evidence type="ECO:0000256" key="12">
    <source>
        <dbReference type="SAM" id="MobiDB-lite"/>
    </source>
</evidence>
<evidence type="ECO:0000256" key="3">
    <source>
        <dbReference type="ARBA" id="ARBA00004586"/>
    </source>
</evidence>
<feature type="compositionally biased region" description="Low complexity" evidence="12">
    <location>
        <begin position="75"/>
        <end position="88"/>
    </location>
</feature>
<evidence type="ECO:0000259" key="15">
    <source>
        <dbReference type="Pfam" id="PF04811"/>
    </source>
</evidence>
<dbReference type="SUPFAM" id="SSF81811">
    <property type="entry name" value="Helical domain of Sec23/24"/>
    <property type="match status" value="1"/>
</dbReference>
<evidence type="ECO:0000256" key="11">
    <source>
        <dbReference type="ARBA" id="ARBA00023136"/>
    </source>
</evidence>
<dbReference type="GO" id="GO:0000139">
    <property type="term" value="C:Golgi membrane"/>
    <property type="evidence" value="ECO:0007669"/>
    <property type="project" value="UniProtKB-SubCell"/>
</dbReference>
<feature type="compositionally biased region" description="Pro residues" evidence="12">
    <location>
        <begin position="1084"/>
        <end position="1110"/>
    </location>
</feature>
<evidence type="ECO:0000259" key="16">
    <source>
        <dbReference type="Pfam" id="PF04815"/>
    </source>
</evidence>
<feature type="domain" description="Sec23/Sec24 trunk" evidence="15">
    <location>
        <begin position="423"/>
        <end position="658"/>
    </location>
</feature>
<dbReference type="Pfam" id="PF08033">
    <property type="entry name" value="Sec23_BS"/>
    <property type="match status" value="1"/>
</dbReference>
<evidence type="ECO:0000259" key="14">
    <source>
        <dbReference type="Pfam" id="PF04810"/>
    </source>
</evidence>
<evidence type="ECO:0000256" key="6">
    <source>
        <dbReference type="ARBA" id="ARBA00022490"/>
    </source>
</evidence>
<feature type="compositionally biased region" description="Pro residues" evidence="12">
    <location>
        <begin position="122"/>
        <end position="136"/>
    </location>
</feature>
<dbReference type="PANTHER" id="PTHR13803">
    <property type="entry name" value="SEC24-RELATED PROTEIN"/>
    <property type="match status" value="1"/>
</dbReference>
<evidence type="ECO:0000256" key="10">
    <source>
        <dbReference type="ARBA" id="ARBA00023034"/>
    </source>
</evidence>
<dbReference type="Proteomes" id="UP001224775">
    <property type="component" value="Unassembled WGS sequence"/>
</dbReference>
<evidence type="ECO:0000259" key="13">
    <source>
        <dbReference type="Pfam" id="PF00626"/>
    </source>
</evidence>
<keyword evidence="19" id="KW-1185">Reference proteome</keyword>
<dbReference type="InterPro" id="IPR036465">
    <property type="entry name" value="vWFA_dom_sf"/>
</dbReference>
<feature type="compositionally biased region" description="Low complexity" evidence="12">
    <location>
        <begin position="1073"/>
        <end position="1083"/>
    </location>
</feature>
<keyword evidence="5" id="KW-0813">Transport</keyword>
<dbReference type="GO" id="GO:0006886">
    <property type="term" value="P:intracellular protein transport"/>
    <property type="evidence" value="ECO:0007669"/>
    <property type="project" value="InterPro"/>
</dbReference>
<dbReference type="Gene3D" id="2.60.40.1670">
    <property type="entry name" value="beta-sandwich domain of Sec23/24"/>
    <property type="match status" value="1"/>
</dbReference>
<sequence>MSGYPMPPPPGGGGGRGFPPPPNMQQQQQRGGMPPPPGGGGFQRPPQMQQFGQQQQQPPPPNNNQFAQQPPPPGQMMMRPSPPNSNFGQPPPPGQMNNNNNNMGGPPPNNNNAQFRQQRMNQPPPMTNPQQPPPPGGLNQAMGGMNLGGGMKQQTQQPGPPGPSVGGGPRMFTPNPQNIGAPPSPIRNQQQFQQQPQPGNFPQPPMGPGGQQQQQPGMMMPPGGGGHAQFQSKPSTGAPPPNQPMMMPGGVPQQHQQGVGPGGPIPQGGGGAVDIFQDNIDTSIQAPSRILRLTTNYIPSNAALAHATKVPMGAVIRPLAPYCDDTKSSTDEEDDEDVPVIQPGAAGIIRCKRCRTYINAFVTWLENGRRWRCNICAQLNETPTPYFCHLDESGQRRDRYDRPELSQACIEYIAPSEYMVRPPQPPSYFFLIDVSAVSVRSGMLQSVADGIARSLDDLPGSPRTQVGFLTYDESVQYYSLKSGLTQPQMLVVADLVELFVPAPDDLLVNLQESREVIDMFLENLPTMFEGSTAASSCLGPALKAAFTVTKHIGGKMSVFQSLLPQLGDGALAPRENHQIMGTVDEVKLLRPSQTWFKETAVEFSRSQISVDMYLFPRSYIDVATLGDLPKLTAGTLRTYPGFNYDTDGPKFESELVRSLTQHTAFESVMRIRCTRGMKITNFYGNFFIRGSDLLALPNCNSDSVFAFDFAHDEHNLNSSFMTIQSALLYTSSEGERRIRVITQAIPVTSLASEVINTVDAEAMSALLAKQALDVAVKTNLDNARGKLQQACIDLIRASKEGDKPRRVSGYAAPPPMGGHQQQQGGEAEGEKAIPENLKLLPLYTLATMKNVAFRGGTDVHPDERVHAMHRLNNMDVIASKHFVYPRMFSLHNMSSNAGLPSANDADDEKVAGKNDIELPSVLDLTIDRLASNGIFLLDNGLDMFLWVGRSSDPAILNSLFGTNSLEGVDMSRVTLQTSGNDFASRVNAIVCALREDDSPETLVAKVTVVREGDQGLESRFFWYLVEDRASFNGGTYSYEDFMNFVNSGGSQQGMPPGAGRAPGRAPGPPGQQMPPQMQNQMRGPAPPQMPNQPPGPPMQSRGGPPPPQMPPSMGHQQPPQMQNQPPGPPMQQQRPGPPMQNRGPPPMPMGVPSPSRPGPPQMNSNPPPPNRGPPPPMQGPPSGNMPPPRQMSGPPSGGMPPPRQMSGPPSGGMPPPRQMSGPPSGGMPPPAMPGQVRQPGPPPPMNRGQQMPPPPPGQYGQYRR</sequence>
<feature type="compositionally biased region" description="Low complexity" evidence="12">
    <location>
        <begin position="244"/>
        <end position="258"/>
    </location>
</feature>
<keyword evidence="11" id="KW-0472">Membrane</keyword>
<feature type="compositionally biased region" description="Low complexity" evidence="12">
    <location>
        <begin position="1111"/>
        <end position="1124"/>
    </location>
</feature>
<evidence type="ECO:0000256" key="4">
    <source>
        <dbReference type="ARBA" id="ARBA00008334"/>
    </source>
</evidence>
<dbReference type="InterPro" id="IPR050550">
    <property type="entry name" value="SEC23_SEC24_subfamily"/>
</dbReference>
<dbReference type="SUPFAM" id="SSF81995">
    <property type="entry name" value="beta-sandwich domain of Sec23/24"/>
    <property type="match status" value="1"/>
</dbReference>
<keyword evidence="6" id="KW-0963">Cytoplasm</keyword>
<feature type="region of interest" description="Disordered" evidence="12">
    <location>
        <begin position="1047"/>
        <end position="1264"/>
    </location>
</feature>
<name>A0AAD8Y3F7_9STRA</name>
<evidence type="ECO:0000256" key="9">
    <source>
        <dbReference type="ARBA" id="ARBA00022927"/>
    </source>
</evidence>
<dbReference type="InterPro" id="IPR036175">
    <property type="entry name" value="Sec23/24_helical_dom_sf"/>
</dbReference>
<dbReference type="InterPro" id="IPR006895">
    <property type="entry name" value="Znf_Sec23_Sec24"/>
</dbReference>
<dbReference type="GO" id="GO:0070971">
    <property type="term" value="C:endoplasmic reticulum exit site"/>
    <property type="evidence" value="ECO:0007669"/>
    <property type="project" value="TreeGrafter"/>
</dbReference>
<dbReference type="Gene3D" id="3.40.50.410">
    <property type="entry name" value="von Willebrand factor, type A domain"/>
    <property type="match status" value="1"/>
</dbReference>
<feature type="compositionally biased region" description="Low complexity" evidence="12">
    <location>
        <begin position="43"/>
        <end position="56"/>
    </location>
</feature>
<dbReference type="SUPFAM" id="SSF53300">
    <property type="entry name" value="vWA-like"/>
    <property type="match status" value="1"/>
</dbReference>
<dbReference type="InterPro" id="IPR029006">
    <property type="entry name" value="ADF-H/Gelsolin-like_dom_sf"/>
</dbReference>
<dbReference type="Pfam" id="PF04815">
    <property type="entry name" value="Sec23_helical"/>
    <property type="match status" value="1"/>
</dbReference>
<evidence type="ECO:0000256" key="1">
    <source>
        <dbReference type="ARBA" id="ARBA00004394"/>
    </source>
</evidence>
<dbReference type="InterPro" id="IPR007123">
    <property type="entry name" value="Gelsolin-like_dom"/>
</dbReference>
<dbReference type="GO" id="GO:0000149">
    <property type="term" value="F:SNARE binding"/>
    <property type="evidence" value="ECO:0007669"/>
    <property type="project" value="TreeGrafter"/>
</dbReference>
<feature type="compositionally biased region" description="Low complexity" evidence="12">
    <location>
        <begin position="1052"/>
        <end position="1064"/>
    </location>
</feature>
<dbReference type="Pfam" id="PF04811">
    <property type="entry name" value="Sec23_trunk"/>
    <property type="match status" value="1"/>
</dbReference>
<gene>
    <name evidence="18" type="ORF">QTG54_010767</name>
</gene>
<dbReference type="InterPro" id="IPR006896">
    <property type="entry name" value="Sec23/24_trunk_dom"/>
</dbReference>
<comment type="subcellular location">
    <subcellularLocation>
        <location evidence="2">Cytoplasm</location>
    </subcellularLocation>
    <subcellularLocation>
        <location evidence="3">Endoplasmic reticulum membrane</location>
    </subcellularLocation>
    <subcellularLocation>
        <location evidence="1">Golgi apparatus membrane</location>
    </subcellularLocation>
</comment>
<dbReference type="AlphaFoldDB" id="A0AAD8Y3F7"/>
<dbReference type="GO" id="GO:0005789">
    <property type="term" value="C:endoplasmic reticulum membrane"/>
    <property type="evidence" value="ECO:0007669"/>
    <property type="project" value="UniProtKB-SubCell"/>
</dbReference>
<feature type="domain" description="Gelsolin-like" evidence="13">
    <location>
        <begin position="917"/>
        <end position="975"/>
    </location>
</feature>
<dbReference type="EMBL" id="JATAAI010000020">
    <property type="protein sequence ID" value="KAK1738737.1"/>
    <property type="molecule type" value="Genomic_DNA"/>
</dbReference>
<feature type="compositionally biased region" description="Gly residues" evidence="12">
    <location>
        <begin position="259"/>
        <end position="272"/>
    </location>
</feature>
<feature type="region of interest" description="Disordered" evidence="12">
    <location>
        <begin position="1"/>
        <end position="272"/>
    </location>
</feature>
<evidence type="ECO:0000256" key="7">
    <source>
        <dbReference type="ARBA" id="ARBA00022824"/>
    </source>
</evidence>
<feature type="compositionally biased region" description="Low complexity" evidence="12">
    <location>
        <begin position="188"/>
        <end position="198"/>
    </location>
</feature>
<dbReference type="SUPFAM" id="SSF82754">
    <property type="entry name" value="C-terminal, gelsolin-like domain of Sec23/24"/>
    <property type="match status" value="1"/>
</dbReference>
<keyword evidence="8" id="KW-0931">ER-Golgi transport</keyword>
<dbReference type="SUPFAM" id="SSF82919">
    <property type="entry name" value="Zn-finger domain of Sec23/24"/>
    <property type="match status" value="1"/>
</dbReference>
<evidence type="ECO:0000256" key="5">
    <source>
        <dbReference type="ARBA" id="ARBA00022448"/>
    </source>
</evidence>
<dbReference type="InterPro" id="IPR012990">
    <property type="entry name" value="Beta-sandwich_Sec23_24"/>
</dbReference>
<feature type="compositionally biased region" description="Pro residues" evidence="12">
    <location>
        <begin position="1"/>
        <end position="11"/>
    </location>
</feature>
<feature type="domain" description="Sec23/Sec24 helical" evidence="16">
    <location>
        <begin position="759"/>
        <end position="876"/>
    </location>
</feature>
<dbReference type="InterPro" id="IPR006900">
    <property type="entry name" value="Sec23/24_helical_dom"/>
</dbReference>
<feature type="region of interest" description="Disordered" evidence="12">
    <location>
        <begin position="802"/>
        <end position="828"/>
    </location>
</feature>
<dbReference type="Pfam" id="PF00626">
    <property type="entry name" value="Gelsolin"/>
    <property type="match status" value="1"/>
</dbReference>
<reference evidence="18" key="1">
    <citation type="submission" date="2023-06" db="EMBL/GenBank/DDBJ databases">
        <title>Survivors Of The Sea: Transcriptome response of Skeletonema marinoi to long-term dormancy.</title>
        <authorList>
            <person name="Pinder M.I.M."/>
            <person name="Kourtchenko O."/>
            <person name="Robertson E.K."/>
            <person name="Larsson T."/>
            <person name="Maumus F."/>
            <person name="Osuna-Cruz C.M."/>
            <person name="Vancaester E."/>
            <person name="Stenow R."/>
            <person name="Vandepoele K."/>
            <person name="Ploug H."/>
            <person name="Bruchert V."/>
            <person name="Godhe A."/>
            <person name="Topel M."/>
        </authorList>
    </citation>
    <scope>NUCLEOTIDE SEQUENCE</scope>
    <source>
        <strain evidence="18">R05AC</strain>
    </source>
</reference>
<protein>
    <submittedName>
        <fullName evidence="18">SEC24 family transport protein</fullName>
    </submittedName>
</protein>
<dbReference type="Gene3D" id="3.40.20.10">
    <property type="entry name" value="Severin"/>
    <property type="match status" value="1"/>
</dbReference>
<feature type="compositionally biased region" description="Low complexity" evidence="12">
    <location>
        <begin position="211"/>
        <end position="221"/>
    </location>
</feature>
<keyword evidence="7" id="KW-0256">Endoplasmic reticulum</keyword>
<feature type="compositionally biased region" description="Pro residues" evidence="12">
    <location>
        <begin position="1125"/>
        <end position="1189"/>
    </location>
</feature>
<evidence type="ECO:0000256" key="2">
    <source>
        <dbReference type="ARBA" id="ARBA00004496"/>
    </source>
</evidence>
<feature type="domain" description="Sec23/Sec24 beta-sandwich" evidence="17">
    <location>
        <begin position="664"/>
        <end position="748"/>
    </location>
</feature>
<keyword evidence="9" id="KW-0653">Protein transport</keyword>
<dbReference type="Gene3D" id="1.20.120.730">
    <property type="entry name" value="Sec23/Sec24 helical domain"/>
    <property type="match status" value="1"/>
</dbReference>
<dbReference type="Pfam" id="PF04810">
    <property type="entry name" value="zf-Sec23_Sec24"/>
    <property type="match status" value="1"/>
</dbReference>
<dbReference type="InterPro" id="IPR036180">
    <property type="entry name" value="Gelsolin-like_dom_sf"/>
</dbReference>
<proteinExistence type="inferred from homology"/>
<feature type="compositionally biased region" description="Pro residues" evidence="12">
    <location>
        <begin position="1239"/>
        <end position="1257"/>
    </location>
</feature>
<accession>A0AAD8Y3F7</accession>
<feature type="domain" description="Zinc finger Sec23/Sec24-type" evidence="14">
    <location>
        <begin position="348"/>
        <end position="386"/>
    </location>
</feature>
<dbReference type="Gene3D" id="2.30.30.380">
    <property type="entry name" value="Zn-finger domain of Sec23/24"/>
    <property type="match status" value="1"/>
</dbReference>
<evidence type="ECO:0000313" key="18">
    <source>
        <dbReference type="EMBL" id="KAK1738737.1"/>
    </source>
</evidence>
<evidence type="ECO:0000259" key="17">
    <source>
        <dbReference type="Pfam" id="PF08033"/>
    </source>
</evidence>
<organism evidence="18 19">
    <name type="scientific">Skeletonema marinoi</name>
    <dbReference type="NCBI Taxonomy" id="267567"/>
    <lineage>
        <taxon>Eukaryota</taxon>
        <taxon>Sar</taxon>
        <taxon>Stramenopiles</taxon>
        <taxon>Ochrophyta</taxon>
        <taxon>Bacillariophyta</taxon>
        <taxon>Coscinodiscophyceae</taxon>
        <taxon>Thalassiosirophycidae</taxon>
        <taxon>Thalassiosirales</taxon>
        <taxon>Skeletonemataceae</taxon>
        <taxon>Skeletonema</taxon>
        <taxon>Skeletonema marinoi-dohrnii complex</taxon>
    </lineage>
</organism>
<dbReference type="GO" id="GO:0030127">
    <property type="term" value="C:COPII vesicle coat"/>
    <property type="evidence" value="ECO:0007669"/>
    <property type="project" value="InterPro"/>
</dbReference>
<evidence type="ECO:0000256" key="8">
    <source>
        <dbReference type="ARBA" id="ARBA00022892"/>
    </source>
</evidence>
<comment type="caution">
    <text evidence="18">The sequence shown here is derived from an EMBL/GenBank/DDBJ whole genome shotgun (WGS) entry which is preliminary data.</text>
</comment>
<dbReference type="InterPro" id="IPR036174">
    <property type="entry name" value="Znf_Sec23_Sec24_sf"/>
</dbReference>
<keyword evidence="10" id="KW-0333">Golgi apparatus</keyword>
<comment type="similarity">
    <text evidence="4">Belongs to the SEC23/SEC24 family. SEC24 subfamily.</text>
</comment>
<evidence type="ECO:0000313" key="19">
    <source>
        <dbReference type="Proteomes" id="UP001224775"/>
    </source>
</evidence>
<dbReference type="PANTHER" id="PTHR13803:SF39">
    <property type="entry name" value="SECRETORY 24AB, ISOFORM A"/>
    <property type="match status" value="1"/>
</dbReference>
<feature type="compositionally biased region" description="Low complexity" evidence="12">
    <location>
        <begin position="95"/>
        <end position="121"/>
    </location>
</feature>
<dbReference type="GO" id="GO:0008270">
    <property type="term" value="F:zinc ion binding"/>
    <property type="evidence" value="ECO:0007669"/>
    <property type="project" value="InterPro"/>
</dbReference>
<dbReference type="GO" id="GO:0090110">
    <property type="term" value="P:COPII-coated vesicle cargo loading"/>
    <property type="evidence" value="ECO:0007669"/>
    <property type="project" value="TreeGrafter"/>
</dbReference>